<dbReference type="EMBL" id="CAFBMF010000042">
    <property type="protein sequence ID" value="CAB4899099.1"/>
    <property type="molecule type" value="Genomic_DNA"/>
</dbReference>
<evidence type="ECO:0000313" key="2">
    <source>
        <dbReference type="EMBL" id="CAB4722211.1"/>
    </source>
</evidence>
<feature type="domain" description="DSBA-like thioredoxin" evidence="1">
    <location>
        <begin position="2"/>
        <end position="166"/>
    </location>
</feature>
<organism evidence="6">
    <name type="scientific">freshwater metagenome</name>
    <dbReference type="NCBI Taxonomy" id="449393"/>
    <lineage>
        <taxon>unclassified sequences</taxon>
        <taxon>metagenomes</taxon>
        <taxon>ecological metagenomes</taxon>
    </lineage>
</organism>
<evidence type="ECO:0000313" key="7">
    <source>
        <dbReference type="EMBL" id="CAB5027144.1"/>
    </source>
</evidence>
<evidence type="ECO:0000259" key="1">
    <source>
        <dbReference type="Pfam" id="PF01323"/>
    </source>
</evidence>
<accession>A0A6J7G6I3</accession>
<gene>
    <name evidence="2" type="ORF">UFOPK2658_01118</name>
    <name evidence="3" type="ORF">UFOPK2880_01149</name>
    <name evidence="4" type="ORF">UFOPK3004_00454</name>
    <name evidence="5" type="ORF">UFOPK3304_01212</name>
    <name evidence="6" type="ORF">UFOPK3494_00840</name>
    <name evidence="7" type="ORF">UFOPK4134_00656</name>
</gene>
<dbReference type="SUPFAM" id="SSF52833">
    <property type="entry name" value="Thioredoxin-like"/>
    <property type="match status" value="1"/>
</dbReference>
<dbReference type="EMBL" id="CAFAAL010000024">
    <property type="protein sequence ID" value="CAB4797445.1"/>
    <property type="molecule type" value="Genomic_DNA"/>
</dbReference>
<evidence type="ECO:0000313" key="6">
    <source>
        <dbReference type="EMBL" id="CAB4899099.1"/>
    </source>
</evidence>
<dbReference type="AlphaFoldDB" id="A0A6J7G6I3"/>
<dbReference type="Pfam" id="PF01323">
    <property type="entry name" value="DSBA"/>
    <property type="match status" value="1"/>
</dbReference>
<evidence type="ECO:0000313" key="3">
    <source>
        <dbReference type="EMBL" id="CAB4776610.1"/>
    </source>
</evidence>
<protein>
    <submittedName>
        <fullName evidence="6">Unannotated protein</fullName>
    </submittedName>
</protein>
<dbReference type="EMBL" id="CAFBPS010000035">
    <property type="protein sequence ID" value="CAB5027144.1"/>
    <property type="molecule type" value="Genomic_DNA"/>
</dbReference>
<proteinExistence type="predicted"/>
<reference evidence="6" key="1">
    <citation type="submission" date="2020-05" db="EMBL/GenBank/DDBJ databases">
        <authorList>
            <person name="Chiriac C."/>
            <person name="Salcher M."/>
            <person name="Ghai R."/>
            <person name="Kavagutti S V."/>
        </authorList>
    </citation>
    <scope>NUCLEOTIDE SEQUENCE</scope>
</reference>
<evidence type="ECO:0000313" key="4">
    <source>
        <dbReference type="EMBL" id="CAB4797445.1"/>
    </source>
</evidence>
<dbReference type="InterPro" id="IPR001853">
    <property type="entry name" value="DSBA-like_thioredoxin_dom"/>
</dbReference>
<dbReference type="InterPro" id="IPR036249">
    <property type="entry name" value="Thioredoxin-like_sf"/>
</dbReference>
<dbReference type="EMBL" id="CAEZYH010000046">
    <property type="protein sequence ID" value="CAB4722211.1"/>
    <property type="molecule type" value="Genomic_DNA"/>
</dbReference>
<sequence>MIEIFADVWCPFAYVGIRRVFQYRDEIGRSDVPIIVRSWPLELVNDAPMAQAKALGNCDALRRQIAGDQFANTELNHFPSTTLDALTLIAQAYEQDVSAGEKASIVVREAIFEIGNDVADYSVLQGLAASLGVSYVRDADHTLVRRDWEEGKTRGVVGSPHFFNGSVGVFCPSLQLTRTEDSGLIIQANAEKLAAFLTTCF</sequence>
<dbReference type="EMBL" id="CAEZZP010000072">
    <property type="protein sequence ID" value="CAB4776610.1"/>
    <property type="molecule type" value="Genomic_DNA"/>
</dbReference>
<name>A0A6J7G6I3_9ZZZZ</name>
<dbReference type="GO" id="GO:0016491">
    <property type="term" value="F:oxidoreductase activity"/>
    <property type="evidence" value="ECO:0007669"/>
    <property type="project" value="InterPro"/>
</dbReference>
<dbReference type="EMBL" id="CAFBLJ010000064">
    <property type="protein sequence ID" value="CAB4874845.1"/>
    <property type="molecule type" value="Genomic_DNA"/>
</dbReference>
<dbReference type="Gene3D" id="3.40.30.10">
    <property type="entry name" value="Glutaredoxin"/>
    <property type="match status" value="1"/>
</dbReference>
<evidence type="ECO:0000313" key="5">
    <source>
        <dbReference type="EMBL" id="CAB4874845.1"/>
    </source>
</evidence>